<proteinExistence type="predicted"/>
<organism evidence="2 3">
    <name type="scientific">Xanthomonas arboricola</name>
    <dbReference type="NCBI Taxonomy" id="56448"/>
    <lineage>
        <taxon>Bacteria</taxon>
        <taxon>Pseudomonadati</taxon>
        <taxon>Pseudomonadota</taxon>
        <taxon>Gammaproteobacteria</taxon>
        <taxon>Lysobacterales</taxon>
        <taxon>Lysobacteraceae</taxon>
        <taxon>Xanthomonas</taxon>
    </lineage>
</organism>
<protein>
    <submittedName>
        <fullName evidence="2">HNH endonuclease</fullName>
    </submittedName>
</protein>
<dbReference type="GO" id="GO:0004519">
    <property type="term" value="F:endonuclease activity"/>
    <property type="evidence" value="ECO:0007669"/>
    <property type="project" value="UniProtKB-KW"/>
</dbReference>
<dbReference type="Proteomes" id="UP000239204">
    <property type="component" value="Unassembled WGS sequence"/>
</dbReference>
<evidence type="ECO:0000313" key="3">
    <source>
        <dbReference type="Proteomes" id="UP000239204"/>
    </source>
</evidence>
<keyword evidence="2" id="KW-0255">Endonuclease</keyword>
<accession>A0A2S7A8E1</accession>
<evidence type="ECO:0000313" key="2">
    <source>
        <dbReference type="EMBL" id="PPU04904.1"/>
    </source>
</evidence>
<feature type="domain" description="HNH nuclease" evidence="1">
    <location>
        <begin position="27"/>
        <end position="75"/>
    </location>
</feature>
<dbReference type="AlphaFoldDB" id="A0A2S7A8E1"/>
<keyword evidence="2" id="KW-0378">Hydrolase</keyword>
<name>A0A2S7A8E1_9XANT</name>
<keyword evidence="2" id="KW-0540">Nuclease</keyword>
<dbReference type="Pfam" id="PF13391">
    <property type="entry name" value="HNH_2"/>
    <property type="match status" value="1"/>
</dbReference>
<gene>
    <name evidence="2" type="ORF">XarjCFBP7645_21020</name>
</gene>
<dbReference type="EMBL" id="MIGY01000005">
    <property type="protein sequence ID" value="PPU04904.1"/>
    <property type="molecule type" value="Genomic_DNA"/>
</dbReference>
<dbReference type="RefSeq" id="WP_104539032.1">
    <property type="nucleotide sequence ID" value="NZ_MIGY01000005.1"/>
</dbReference>
<reference evidence="2 3" key="1">
    <citation type="submission" date="2016-08" db="EMBL/GenBank/DDBJ databases">
        <title>Evolution of the type three secretion system and type three effector repertoires in Xanthomonas.</title>
        <authorList>
            <person name="Merda D."/>
            <person name="Briand M."/>
            <person name="Bosis E."/>
            <person name="Rousseau C."/>
            <person name="Portier P."/>
            <person name="Jacques M.-A."/>
            <person name="Fischer-Le Saux M."/>
        </authorList>
    </citation>
    <scope>NUCLEOTIDE SEQUENCE [LARGE SCALE GENOMIC DNA]</scope>
    <source>
        <strain evidence="2 3">CFBP 7645</strain>
    </source>
</reference>
<comment type="caution">
    <text evidence="2">The sequence shown here is derived from an EMBL/GenBank/DDBJ whole genome shotgun (WGS) entry which is preliminary data.</text>
</comment>
<dbReference type="InterPro" id="IPR003615">
    <property type="entry name" value="HNH_nuc"/>
</dbReference>
<sequence>MGPTAVAQRRGQSTFRDQLLEAYERRCAITGSNAIAVLEAAHICPYRGDHTNRIDNGLLLRADIHTLFDLGLIWVTTEHHIAVAPSLIGTDYEDLDGKFLRLPSAHSLHPDPEHLANHARLAKAKSGLHVTA</sequence>
<evidence type="ECO:0000259" key="1">
    <source>
        <dbReference type="Pfam" id="PF13391"/>
    </source>
</evidence>